<feature type="region of interest" description="Disordered" evidence="2">
    <location>
        <begin position="61"/>
        <end position="82"/>
    </location>
</feature>
<accession>A0AA85JK69</accession>
<evidence type="ECO:0000259" key="3">
    <source>
        <dbReference type="Pfam" id="PF12516"/>
    </source>
</evidence>
<reference evidence="5 6" key="2">
    <citation type="submission" date="2023-11" db="UniProtKB">
        <authorList>
            <consortium name="WormBaseParasite"/>
        </authorList>
    </citation>
    <scope>IDENTIFICATION</scope>
</reference>
<reference evidence="4" key="1">
    <citation type="submission" date="2022-06" db="EMBL/GenBank/DDBJ databases">
        <authorList>
            <person name="Berger JAMES D."/>
            <person name="Berger JAMES D."/>
        </authorList>
    </citation>
    <scope>NUCLEOTIDE SEQUENCE [LARGE SCALE GENOMIC DNA]</scope>
</reference>
<comment type="similarity">
    <text evidence="1">Belongs to the FAM149 family.</text>
</comment>
<feature type="domain" description="DUF3719" evidence="3">
    <location>
        <begin position="270"/>
        <end position="304"/>
    </location>
</feature>
<evidence type="ECO:0000313" key="5">
    <source>
        <dbReference type="WBParaSite" id="TREG1_25030.2"/>
    </source>
</evidence>
<evidence type="ECO:0000313" key="6">
    <source>
        <dbReference type="WBParaSite" id="TREG1_25030.3"/>
    </source>
</evidence>
<name>A0AA85JK69_TRIRE</name>
<evidence type="ECO:0000313" key="4">
    <source>
        <dbReference type="Proteomes" id="UP000050795"/>
    </source>
</evidence>
<feature type="compositionally biased region" description="Polar residues" evidence="2">
    <location>
        <begin position="1"/>
        <end position="10"/>
    </location>
</feature>
<protein>
    <recommendedName>
        <fullName evidence="3">DUF3719 domain-containing protein</fullName>
    </recommendedName>
</protein>
<dbReference type="PANTHER" id="PTHR31997">
    <property type="entry name" value="AGAP003710-PA"/>
    <property type="match status" value="1"/>
</dbReference>
<dbReference type="Pfam" id="PF12516">
    <property type="entry name" value="DUF3719"/>
    <property type="match status" value="1"/>
</dbReference>
<dbReference type="Proteomes" id="UP000050795">
    <property type="component" value="Unassembled WGS sequence"/>
</dbReference>
<keyword evidence="4" id="KW-1185">Reference proteome</keyword>
<dbReference type="WBParaSite" id="TREG1_25030.2">
    <property type="protein sequence ID" value="TREG1_25030.2"/>
    <property type="gene ID" value="TREG1_25030"/>
</dbReference>
<feature type="region of interest" description="Disordered" evidence="2">
    <location>
        <begin position="1"/>
        <end position="21"/>
    </location>
</feature>
<proteinExistence type="inferred from homology"/>
<dbReference type="InterPro" id="IPR022194">
    <property type="entry name" value="DUF3719"/>
</dbReference>
<dbReference type="WBParaSite" id="TREG1_25030.3">
    <property type="protein sequence ID" value="TREG1_25030.3"/>
    <property type="gene ID" value="TREG1_25030"/>
</dbReference>
<dbReference type="PANTHER" id="PTHR31997:SF1">
    <property type="entry name" value="AGAP003710-PA"/>
    <property type="match status" value="1"/>
</dbReference>
<organism evidence="4 5">
    <name type="scientific">Trichobilharzia regenti</name>
    <name type="common">Nasal bird schistosome</name>
    <dbReference type="NCBI Taxonomy" id="157069"/>
    <lineage>
        <taxon>Eukaryota</taxon>
        <taxon>Metazoa</taxon>
        <taxon>Spiralia</taxon>
        <taxon>Lophotrochozoa</taxon>
        <taxon>Platyhelminthes</taxon>
        <taxon>Trematoda</taxon>
        <taxon>Digenea</taxon>
        <taxon>Strigeidida</taxon>
        <taxon>Schistosomatoidea</taxon>
        <taxon>Schistosomatidae</taxon>
        <taxon>Trichobilharzia</taxon>
    </lineage>
</organism>
<feature type="region of interest" description="Disordered" evidence="2">
    <location>
        <begin position="378"/>
        <end position="447"/>
    </location>
</feature>
<dbReference type="AlphaFoldDB" id="A0AA85JK69"/>
<feature type="compositionally biased region" description="Basic and acidic residues" evidence="2">
    <location>
        <begin position="384"/>
        <end position="421"/>
    </location>
</feature>
<sequence>MQCNNASVTLGDTKETNTEPKISVDNVQTNLDSKKHLTSYISSHSTVHKSKDIIPELNKKHTFGKQETKSTSHSKSPNLKCPTKQLVHSNLKKLEEQSKLSDLRYNRYNTTYQNRKSTKSSEDALDYNESDIGKNCNNIKYYDVNSTNATDWASVSSSEWGDDMCEFDRQQSFRVHEMFEEIDRILFDNPNFHSEDLTLRYNIGVNTTSTVEKAYNHEVKSKSSNMSSSYINNDLNAENLRLLCLNPVVSLNSPFQYVQHLDNPSGIQDHLFYECKDWLSRFPHLRVVGKQIVASEGFKSTTCAGQSDCSKCTDVSCITDKSMAICGQTVSETESSDTLNRMTNSQSAITVNANYMDEEIFAMDGNYEELLIDSQQKNLPMNSVERRNRTPSFEQKRQQHQDKSSVSDRRKSISKEQLDNKHQHRSNHHSQQPQHEHHKHKHKEQANECNKRYTVLSEVVAQSSSNIKISESNKTTTGLGTSHSKVSVVKKHLPNSVEMILSVISQHLWKDLMDWLRISLVENMYAVSNKGDSNAIYQKNIPHHTFPLHRLRESILSRCSSSVGDTQNSLSLPSFRLSKQTKPVNTDMSTLGSGQTTVQTSEFSAEQLSDLLQISTKTLQMREKSIIHEVSDNPNRIQPTAAASYVATDSLCNHPSTTTVTSLHSSSVFMTTTVTTSVSRVSPQPAGSAFVTRPVSSLHCKSPHYLTRKCVPAASSSSSCCCITEIPSHGGSSGVGVVGVAANLHHNGRLAPLDKIRTPLPPPQPQPMQYSSRLEENTVFSPTTPITPTIQLANTESSTHSTGANALSRCRNFNGNQFLSSVIVGPTPSPPSPLALTTANAVVQNIQTSTIPANLVGDSAASRSLILPPLSNSTVNASTVNTIPVSNNNSSNPLTTGLSLPSPKNNLSVVSKTGFALHQHGGQVNQQHPPYLHKGISGNLVAQQNTNNSSVNTSVYTQRISSKSSSHRKQSSTKQITFPLPPIDTSKERLGNHQKLWRPYSSRPSIITKSIANSSSILTRACSTLLIQTPEMCSDACSVKISPAIFIGSTTNCLRSNDSVSH</sequence>
<feature type="region of interest" description="Disordered" evidence="2">
    <location>
        <begin position="961"/>
        <end position="987"/>
    </location>
</feature>
<evidence type="ECO:0000256" key="2">
    <source>
        <dbReference type="SAM" id="MobiDB-lite"/>
    </source>
</evidence>
<feature type="compositionally biased region" description="Basic and acidic residues" evidence="2">
    <location>
        <begin position="61"/>
        <end position="70"/>
    </location>
</feature>
<dbReference type="InterPro" id="IPR039630">
    <property type="entry name" value="FAM149"/>
</dbReference>
<evidence type="ECO:0000256" key="1">
    <source>
        <dbReference type="ARBA" id="ARBA00008309"/>
    </source>
</evidence>